<dbReference type="AlphaFoldDB" id="A0A314Z687"/>
<dbReference type="Proteomes" id="UP000250321">
    <property type="component" value="Unassembled WGS sequence"/>
</dbReference>
<proteinExistence type="predicted"/>
<comment type="caution">
    <text evidence="2">The sequence shown here is derived from an EMBL/GenBank/DDBJ whole genome shotgun (WGS) entry which is preliminary data.</text>
</comment>
<gene>
    <name evidence="2" type="ORF">Pyn_06005</name>
</gene>
<keyword evidence="3" id="KW-1185">Reference proteome</keyword>
<name>A0A314Z687_PRUYE</name>
<dbReference type="EMBL" id="PJQY01000269">
    <property type="protein sequence ID" value="PQQ14200.1"/>
    <property type="molecule type" value="Genomic_DNA"/>
</dbReference>
<evidence type="ECO:0000313" key="2">
    <source>
        <dbReference type="EMBL" id="PQQ14200.1"/>
    </source>
</evidence>
<evidence type="ECO:0000256" key="1">
    <source>
        <dbReference type="SAM" id="Phobius"/>
    </source>
</evidence>
<reference evidence="2 3" key="1">
    <citation type="submission" date="2018-02" db="EMBL/GenBank/DDBJ databases">
        <title>Draft genome of wild Prunus yedoensis var. nudiflora.</title>
        <authorList>
            <person name="Baek S."/>
            <person name="Kim J.-H."/>
            <person name="Choi K."/>
            <person name="Kim G.-B."/>
            <person name="Cho A."/>
            <person name="Jang H."/>
            <person name="Shin C.-H."/>
            <person name="Yu H.-J."/>
            <person name="Mun J.-H."/>
        </authorList>
    </citation>
    <scope>NUCLEOTIDE SEQUENCE [LARGE SCALE GENOMIC DNA]</scope>
    <source>
        <strain evidence="3">cv. Jeju island</strain>
        <tissue evidence="2">Leaf</tissue>
    </source>
</reference>
<feature type="transmembrane region" description="Helical" evidence="1">
    <location>
        <begin position="30"/>
        <end position="51"/>
    </location>
</feature>
<sequence>MGGDITGGFLDGGFGCGGGFTMGGDITGGFLDGVLGAVYGVVVVLGLVGFWDGLECGKVVVVDVMDDVEGVVLMDVAEYKVYKLELEAMPKPCKSKR</sequence>
<evidence type="ECO:0000313" key="3">
    <source>
        <dbReference type="Proteomes" id="UP000250321"/>
    </source>
</evidence>
<organism evidence="2 3">
    <name type="scientific">Prunus yedoensis var. nudiflora</name>
    <dbReference type="NCBI Taxonomy" id="2094558"/>
    <lineage>
        <taxon>Eukaryota</taxon>
        <taxon>Viridiplantae</taxon>
        <taxon>Streptophyta</taxon>
        <taxon>Embryophyta</taxon>
        <taxon>Tracheophyta</taxon>
        <taxon>Spermatophyta</taxon>
        <taxon>Magnoliopsida</taxon>
        <taxon>eudicotyledons</taxon>
        <taxon>Gunneridae</taxon>
        <taxon>Pentapetalae</taxon>
        <taxon>rosids</taxon>
        <taxon>fabids</taxon>
        <taxon>Rosales</taxon>
        <taxon>Rosaceae</taxon>
        <taxon>Amygdaloideae</taxon>
        <taxon>Amygdaleae</taxon>
        <taxon>Prunus</taxon>
    </lineage>
</organism>
<keyword evidence="1" id="KW-0812">Transmembrane</keyword>
<accession>A0A314Z687</accession>
<protein>
    <submittedName>
        <fullName evidence="2">Uncharacterized protein</fullName>
    </submittedName>
</protein>
<keyword evidence="1" id="KW-0472">Membrane</keyword>
<keyword evidence="1" id="KW-1133">Transmembrane helix</keyword>